<comment type="caution">
    <text evidence="10">The sequence shown here is derived from an EMBL/GenBank/DDBJ whole genome shotgun (WGS) entry which is preliminary data.</text>
</comment>
<reference evidence="10 11" key="1">
    <citation type="submission" date="2024-03" db="EMBL/GenBank/DDBJ databases">
        <title>Actinomycetospora sp. OC33-EN07, a novel actinomycete isolated from wild orchid (Aerides multiflora).</title>
        <authorList>
            <person name="Suriyachadkun C."/>
        </authorList>
    </citation>
    <scope>NUCLEOTIDE SEQUENCE [LARGE SCALE GENOMIC DNA]</scope>
    <source>
        <strain evidence="10 11">OC33-EN07</strain>
    </source>
</reference>
<feature type="domain" description="FAD-binding FR-type" evidence="9">
    <location>
        <begin position="1"/>
        <end position="103"/>
    </location>
</feature>
<dbReference type="PANTHER" id="PTHR47354:SF1">
    <property type="entry name" value="CARNITINE MONOOXYGENASE REDUCTASE SUBUNIT"/>
    <property type="match status" value="1"/>
</dbReference>
<evidence type="ECO:0000256" key="2">
    <source>
        <dbReference type="ARBA" id="ARBA00022630"/>
    </source>
</evidence>
<dbReference type="PRINTS" id="PR00409">
    <property type="entry name" value="PHDIOXRDTASE"/>
</dbReference>
<keyword evidence="3" id="KW-0001">2Fe-2S</keyword>
<dbReference type="InterPro" id="IPR017938">
    <property type="entry name" value="Riboflavin_synthase-like_b-brl"/>
</dbReference>
<dbReference type="InterPro" id="IPR012675">
    <property type="entry name" value="Beta-grasp_dom_sf"/>
</dbReference>
<dbReference type="Gene3D" id="3.10.20.30">
    <property type="match status" value="1"/>
</dbReference>
<dbReference type="PANTHER" id="PTHR47354">
    <property type="entry name" value="NADH OXIDOREDUCTASE HCR"/>
    <property type="match status" value="1"/>
</dbReference>
<keyword evidence="11" id="KW-1185">Reference proteome</keyword>
<dbReference type="InterPro" id="IPR001041">
    <property type="entry name" value="2Fe-2S_ferredoxin-type"/>
</dbReference>
<organism evidence="10 11">
    <name type="scientific">Actinomycetospora flava</name>
    <dbReference type="NCBI Taxonomy" id="3129232"/>
    <lineage>
        <taxon>Bacteria</taxon>
        <taxon>Bacillati</taxon>
        <taxon>Actinomycetota</taxon>
        <taxon>Actinomycetes</taxon>
        <taxon>Pseudonocardiales</taxon>
        <taxon>Pseudonocardiaceae</taxon>
        <taxon>Actinomycetospora</taxon>
    </lineage>
</organism>
<dbReference type="Pfam" id="PF00111">
    <property type="entry name" value="Fer2"/>
    <property type="match status" value="1"/>
</dbReference>
<evidence type="ECO:0000256" key="6">
    <source>
        <dbReference type="ARBA" id="ARBA00023004"/>
    </source>
</evidence>
<dbReference type="Gene3D" id="2.40.30.10">
    <property type="entry name" value="Translation factors"/>
    <property type="match status" value="1"/>
</dbReference>
<keyword evidence="7" id="KW-0411">Iron-sulfur</keyword>
<keyword evidence="4" id="KW-0479">Metal-binding</keyword>
<dbReference type="GO" id="GO:0016491">
    <property type="term" value="F:oxidoreductase activity"/>
    <property type="evidence" value="ECO:0007669"/>
    <property type="project" value="UniProtKB-KW"/>
</dbReference>
<evidence type="ECO:0000256" key="7">
    <source>
        <dbReference type="ARBA" id="ARBA00023014"/>
    </source>
</evidence>
<dbReference type="PROSITE" id="PS00197">
    <property type="entry name" value="2FE2S_FER_1"/>
    <property type="match status" value="1"/>
</dbReference>
<dbReference type="SUPFAM" id="SSF63380">
    <property type="entry name" value="Riboflavin synthase domain-like"/>
    <property type="match status" value="1"/>
</dbReference>
<dbReference type="Gene3D" id="3.40.50.80">
    <property type="entry name" value="Nucleotide-binding domain of ferredoxin-NADP reductase (FNR) module"/>
    <property type="match status" value="1"/>
</dbReference>
<keyword evidence="2" id="KW-0285">Flavoprotein</keyword>
<gene>
    <name evidence="10" type="ORF">WCD58_03610</name>
</gene>
<feature type="domain" description="2Fe-2S ferredoxin-type" evidence="8">
    <location>
        <begin position="226"/>
        <end position="313"/>
    </location>
</feature>
<evidence type="ECO:0000313" key="11">
    <source>
        <dbReference type="Proteomes" id="UP001369736"/>
    </source>
</evidence>
<evidence type="ECO:0000256" key="4">
    <source>
        <dbReference type="ARBA" id="ARBA00022723"/>
    </source>
</evidence>
<dbReference type="Proteomes" id="UP001369736">
    <property type="component" value="Unassembled WGS sequence"/>
</dbReference>
<dbReference type="CDD" id="cd00207">
    <property type="entry name" value="fer2"/>
    <property type="match status" value="1"/>
</dbReference>
<dbReference type="InterPro" id="IPR036010">
    <property type="entry name" value="2Fe-2S_ferredoxin-like_sf"/>
</dbReference>
<dbReference type="CDD" id="cd06185">
    <property type="entry name" value="PDR_like"/>
    <property type="match status" value="1"/>
</dbReference>
<evidence type="ECO:0000259" key="8">
    <source>
        <dbReference type="PROSITE" id="PS51085"/>
    </source>
</evidence>
<keyword evidence="5 10" id="KW-0560">Oxidoreductase</keyword>
<evidence type="ECO:0000256" key="3">
    <source>
        <dbReference type="ARBA" id="ARBA00022714"/>
    </source>
</evidence>
<evidence type="ECO:0000256" key="5">
    <source>
        <dbReference type="ARBA" id="ARBA00023002"/>
    </source>
</evidence>
<keyword evidence="6" id="KW-0408">Iron</keyword>
<dbReference type="RefSeq" id="WP_337699573.1">
    <property type="nucleotide sequence ID" value="NZ_JBBEGM010000001.1"/>
</dbReference>
<dbReference type="PROSITE" id="PS51085">
    <property type="entry name" value="2FE2S_FER_2"/>
    <property type="match status" value="1"/>
</dbReference>
<protein>
    <submittedName>
        <fullName evidence="10">PDR/VanB family oxidoreductase</fullName>
        <ecNumber evidence="10">1.-.-.-</ecNumber>
    </submittedName>
</protein>
<sequence length="313" mass="33316">MDSDRLVVIEKRRAARDVVALTLARPDGGRLPDWAPGAHIDVTLASGATRQYSLCGDRWDAHTYRVAVLREVDGRGGSAFVHDELAAGDTVGFGGPRNHFALVPSTRYLFVAGGIGITPLLPMVHQADLVGADWALLYGGRSRDTMAFVDDLARHGDRVTVHPQDEGGLLPLAAWFAAADEDTVVYCCGPGPLLAAIEDATAHRPRHLLRTERFVAAELGAPVRDEPFVLELARTGAAVTIGPELSVLEAARRAGATALSSCEQGTCGTCETPVLAGVPDHRDSILADHERAAGDCLFPCVSRSCTDRLVLDL</sequence>
<comment type="cofactor">
    <cofactor evidence="1">
        <name>FAD</name>
        <dbReference type="ChEBI" id="CHEBI:57692"/>
    </cofactor>
</comment>
<proteinExistence type="predicted"/>
<dbReference type="InterPro" id="IPR039261">
    <property type="entry name" value="FNR_nucleotide-bd"/>
</dbReference>
<dbReference type="SUPFAM" id="SSF54292">
    <property type="entry name" value="2Fe-2S ferredoxin-like"/>
    <property type="match status" value="1"/>
</dbReference>
<dbReference type="EC" id="1.-.-.-" evidence="10"/>
<dbReference type="SUPFAM" id="SSF52343">
    <property type="entry name" value="Ferredoxin reductase-like, C-terminal NADP-linked domain"/>
    <property type="match status" value="1"/>
</dbReference>
<dbReference type="InterPro" id="IPR050415">
    <property type="entry name" value="MRET"/>
</dbReference>
<name>A0ABU8LZK5_9PSEU</name>
<dbReference type="InterPro" id="IPR017927">
    <property type="entry name" value="FAD-bd_FR_type"/>
</dbReference>
<dbReference type="InterPro" id="IPR006058">
    <property type="entry name" value="2Fe2S_fd_BS"/>
</dbReference>
<evidence type="ECO:0000259" key="9">
    <source>
        <dbReference type="PROSITE" id="PS51384"/>
    </source>
</evidence>
<evidence type="ECO:0000256" key="1">
    <source>
        <dbReference type="ARBA" id="ARBA00001974"/>
    </source>
</evidence>
<accession>A0ABU8LZK5</accession>
<dbReference type="EMBL" id="JBBEGM010000001">
    <property type="protein sequence ID" value="MEJ2860226.1"/>
    <property type="molecule type" value="Genomic_DNA"/>
</dbReference>
<dbReference type="PROSITE" id="PS51384">
    <property type="entry name" value="FAD_FR"/>
    <property type="match status" value="1"/>
</dbReference>
<evidence type="ECO:0000313" key="10">
    <source>
        <dbReference type="EMBL" id="MEJ2860226.1"/>
    </source>
</evidence>